<accession>A0A4V2S346</accession>
<dbReference type="EMBL" id="SLWQ01000001">
    <property type="protein sequence ID" value="TCO42930.1"/>
    <property type="molecule type" value="Genomic_DNA"/>
</dbReference>
<dbReference type="Proteomes" id="UP000294862">
    <property type="component" value="Unassembled WGS sequence"/>
</dbReference>
<feature type="domain" description="Endonuclease GajA/Old nuclease/RecF-like AAA" evidence="1">
    <location>
        <begin position="325"/>
        <end position="442"/>
    </location>
</feature>
<dbReference type="Pfam" id="PF13175">
    <property type="entry name" value="AAA_15"/>
    <property type="match status" value="1"/>
</dbReference>
<dbReference type="CDD" id="cd00267">
    <property type="entry name" value="ABC_ATPase"/>
    <property type="match status" value="1"/>
</dbReference>
<gene>
    <name evidence="2" type="ORF">EV148_101337</name>
</gene>
<name>A0A4V2S346_9GAMM</name>
<organism evidence="2 3">
    <name type="scientific">Dokdonella fugitiva</name>
    <dbReference type="NCBI Taxonomy" id="328517"/>
    <lineage>
        <taxon>Bacteria</taxon>
        <taxon>Pseudomonadati</taxon>
        <taxon>Pseudomonadota</taxon>
        <taxon>Gammaproteobacteria</taxon>
        <taxon>Lysobacterales</taxon>
        <taxon>Rhodanobacteraceae</taxon>
        <taxon>Dokdonella</taxon>
    </lineage>
</organism>
<dbReference type="InterPro" id="IPR041685">
    <property type="entry name" value="AAA_GajA/Old/RecF-like"/>
</dbReference>
<evidence type="ECO:0000259" key="1">
    <source>
        <dbReference type="Pfam" id="PF13175"/>
    </source>
</evidence>
<dbReference type="Gene3D" id="3.40.50.300">
    <property type="entry name" value="P-loop containing nucleotide triphosphate hydrolases"/>
    <property type="match status" value="1"/>
</dbReference>
<keyword evidence="3" id="KW-1185">Reference proteome</keyword>
<dbReference type="PANTHER" id="PTHR43581">
    <property type="entry name" value="ATP/GTP PHOSPHATASE"/>
    <property type="match status" value="1"/>
</dbReference>
<dbReference type="AlphaFoldDB" id="A0A4V2S346"/>
<dbReference type="SUPFAM" id="SSF52540">
    <property type="entry name" value="P-loop containing nucleoside triphosphate hydrolases"/>
    <property type="match status" value="1"/>
</dbReference>
<evidence type="ECO:0000313" key="3">
    <source>
        <dbReference type="Proteomes" id="UP000294862"/>
    </source>
</evidence>
<comment type="caution">
    <text evidence="2">The sequence shown here is derived from an EMBL/GenBank/DDBJ whole genome shotgun (WGS) entry which is preliminary data.</text>
</comment>
<reference evidence="2 3" key="1">
    <citation type="journal article" date="2015" name="Stand. Genomic Sci.">
        <title>Genomic Encyclopedia of Bacterial and Archaeal Type Strains, Phase III: the genomes of soil and plant-associated and newly described type strains.</title>
        <authorList>
            <person name="Whitman W.B."/>
            <person name="Woyke T."/>
            <person name="Klenk H.P."/>
            <person name="Zhou Y."/>
            <person name="Lilburn T.G."/>
            <person name="Beck B.J."/>
            <person name="De Vos P."/>
            <person name="Vandamme P."/>
            <person name="Eisen J.A."/>
            <person name="Garrity G."/>
            <person name="Hugenholtz P."/>
            <person name="Kyrpides N.C."/>
        </authorList>
    </citation>
    <scope>NUCLEOTIDE SEQUENCE [LARGE SCALE GENOMIC DNA]</scope>
    <source>
        <strain evidence="2 3">A3</strain>
    </source>
</reference>
<protein>
    <submittedName>
        <fullName evidence="2">AAA ATPase-like protein</fullName>
    </submittedName>
</protein>
<proteinExistence type="predicted"/>
<sequence length="690" mass="76696">MKLLRYRVTNYRSVVDSGWIDLNQVTALIGVNESGKTNLLLPLWKLNPAREGEISPTSDYPKANYAAIREAPQDYKFIEAEFDTSGLAPKLAQLSGAAPRDLQKVIVRRAFDGSYSFEFPDFTTEPQADYALLSEAIKTALAEVGAMSALSKEGSLKVDSETLLRGAFTENRPISLADLDAFIDSIKDLLPGTPAATSSIVPRLQRLIEDLEQIAAPLRVADPAENESVQALLRKEMPKFVFYSNYGNLDSEIYLPHVVDNLSRKDLGAKEAAKARTLRVLFSFVRLSPEDILELGKDFEPSQGQRPSDSEIAEIAQRKRERTILLNSAGTELTKKFKDWWKQGDYTFEFQADGDHFRIWVSDSRRPEKIELEDRSSGLQWFLSFYLIFLVESGRDHKGAILLLDEPGLSLHPLAQHDLSAFFNGLADTNQLIYTTHSPFLVDADSLDRVRKVFVAPDGSTKASSDLRRGHENPRKNGATYAIYSALNMSVAESLLLGCHPVIVEGPSDQHYLSAIKQLLIASGNLNPARELVFAPAHGAPNARALASILSGRDEVMPPILLDDDAAGSKMARDLKNGPYQTQQEKVMQTKEWIEFAESEVEDLFPAAFVAEVLDRIERRPSTPFSDVVQNGQAIVPQIEKWASEANISLADSWKVDLAREVKQRALQKGAAFFADSMTAWKEMFGRLGS</sequence>
<dbReference type="OrthoDB" id="3322489at2"/>
<evidence type="ECO:0000313" key="2">
    <source>
        <dbReference type="EMBL" id="TCO42930.1"/>
    </source>
</evidence>
<dbReference type="RefSeq" id="WP_131992518.1">
    <property type="nucleotide sequence ID" value="NZ_SLWQ01000001.1"/>
</dbReference>
<dbReference type="InterPro" id="IPR027417">
    <property type="entry name" value="P-loop_NTPase"/>
</dbReference>
<dbReference type="PANTHER" id="PTHR43581:SF4">
    <property type="entry name" value="ATP_GTP PHOSPHATASE"/>
    <property type="match status" value="1"/>
</dbReference>
<dbReference type="InterPro" id="IPR051396">
    <property type="entry name" value="Bact_Antivir_Def_Nuclease"/>
</dbReference>
<dbReference type="CDD" id="cd00188">
    <property type="entry name" value="TOPRIM"/>
    <property type="match status" value="1"/>
</dbReference>